<feature type="signal peptide" evidence="1">
    <location>
        <begin position="1"/>
        <end position="28"/>
    </location>
</feature>
<dbReference type="EMBL" id="JAUJEB010000010">
    <property type="protein sequence ID" value="MDN5216728.1"/>
    <property type="molecule type" value="Genomic_DNA"/>
</dbReference>
<reference evidence="3" key="1">
    <citation type="submission" date="2023-06" db="EMBL/GenBank/DDBJ databases">
        <title>Genomic of Agaribacillus aureum.</title>
        <authorList>
            <person name="Wang G."/>
        </authorList>
    </citation>
    <scope>NUCLEOTIDE SEQUENCE</scope>
    <source>
        <strain evidence="3">BMA12</strain>
    </source>
</reference>
<dbReference type="SUPFAM" id="SSF48317">
    <property type="entry name" value="Acid phosphatase/Vanadium-dependent haloperoxidase"/>
    <property type="match status" value="1"/>
</dbReference>
<name>A0ABT8LGP6_9BACT</name>
<protein>
    <submittedName>
        <fullName evidence="3">Vanadium-dependent haloperoxidase</fullName>
        <ecNumber evidence="3">1.11.1.-</ecNumber>
    </submittedName>
</protein>
<keyword evidence="1" id="KW-0732">Signal</keyword>
<dbReference type="RefSeq" id="WP_346762066.1">
    <property type="nucleotide sequence ID" value="NZ_JAUJEB010000010.1"/>
</dbReference>
<dbReference type="PANTHER" id="PTHR34599:SF1">
    <property type="entry name" value="PHOSPHATIDIC ACID PHOSPHATASE TYPE 2_HALOPEROXIDASE DOMAIN-CONTAINING PROTEIN"/>
    <property type="match status" value="1"/>
</dbReference>
<organism evidence="3 4">
    <name type="scientific">Agaribacillus aureus</name>
    <dbReference type="NCBI Taxonomy" id="3051825"/>
    <lineage>
        <taxon>Bacteria</taxon>
        <taxon>Pseudomonadati</taxon>
        <taxon>Bacteroidota</taxon>
        <taxon>Cytophagia</taxon>
        <taxon>Cytophagales</taxon>
        <taxon>Splendidivirgaceae</taxon>
        <taxon>Agaribacillus</taxon>
    </lineage>
</organism>
<feature type="domain" description="Phosphatidic acid phosphatase type 2/haloperoxidase" evidence="2">
    <location>
        <begin position="310"/>
        <end position="432"/>
    </location>
</feature>
<sequence>MKTNATIRILTLTLSFLCLISCSHNPEAYDKQAAANPELFHQSLKKLTDVIVHDIFSPPVASRIYAYPNIAAYEVLIHENPGYRSLSGQLHELSDIPKPKPGEVYCFPLASIQAFLSVGKALIFSEDKMDQFIEEVYQKYRDTGLSEKVFKRSVAYGDEVADFILAWADNDRYKQTRTFPKFSINDDSSRWQPTPPAYMDAIEPHWNKIRTFVLDSSNQYIPEPPTPFSLNTGSQFYKELMEVYETGKNLSEEQSAIAEFWDCNPYVSHQQGHVMFATKKITPGGHWIGITSIATRLRNSNLMQTVEAYTLVSIALADAFISCWDEKYRSELIRPETVINKYIDESWAPLLQTPPFPEYTSGHSVISASAATTLTHLFGDNFHFVDSTEVEYGLAPRTFESFYDASNEAAISRLYGGIHYMPACEVGVDQGKKVGQFIINNLTTSTGDAENAEKKMASPAS</sequence>
<evidence type="ECO:0000256" key="1">
    <source>
        <dbReference type="SAM" id="SignalP"/>
    </source>
</evidence>
<dbReference type="InterPro" id="IPR036938">
    <property type="entry name" value="PAP2/HPO_sf"/>
</dbReference>
<dbReference type="PANTHER" id="PTHR34599">
    <property type="entry name" value="PEROXIDASE-RELATED"/>
    <property type="match status" value="1"/>
</dbReference>
<feature type="chain" id="PRO_5047099475" evidence="1">
    <location>
        <begin position="29"/>
        <end position="461"/>
    </location>
</feature>
<dbReference type="InterPro" id="IPR000326">
    <property type="entry name" value="PAP2/HPO"/>
</dbReference>
<dbReference type="InterPro" id="IPR052559">
    <property type="entry name" value="V-haloperoxidase"/>
</dbReference>
<proteinExistence type="predicted"/>
<comment type="caution">
    <text evidence="3">The sequence shown here is derived from an EMBL/GenBank/DDBJ whole genome shotgun (WGS) entry which is preliminary data.</text>
</comment>
<dbReference type="EC" id="1.11.1.-" evidence="3"/>
<dbReference type="Proteomes" id="UP001172083">
    <property type="component" value="Unassembled WGS sequence"/>
</dbReference>
<evidence type="ECO:0000313" key="4">
    <source>
        <dbReference type="Proteomes" id="UP001172083"/>
    </source>
</evidence>
<dbReference type="Pfam" id="PF01569">
    <property type="entry name" value="PAP2"/>
    <property type="match status" value="1"/>
</dbReference>
<accession>A0ABT8LGP6</accession>
<evidence type="ECO:0000259" key="2">
    <source>
        <dbReference type="Pfam" id="PF01569"/>
    </source>
</evidence>
<dbReference type="GO" id="GO:0004601">
    <property type="term" value="F:peroxidase activity"/>
    <property type="evidence" value="ECO:0007669"/>
    <property type="project" value="UniProtKB-KW"/>
</dbReference>
<evidence type="ECO:0000313" key="3">
    <source>
        <dbReference type="EMBL" id="MDN5216728.1"/>
    </source>
</evidence>
<keyword evidence="4" id="KW-1185">Reference proteome</keyword>
<keyword evidence="3" id="KW-0560">Oxidoreductase</keyword>
<gene>
    <name evidence="3" type="ORF">QQ020_31955</name>
</gene>
<dbReference type="CDD" id="cd03398">
    <property type="entry name" value="PAP2_haloperoxidase"/>
    <property type="match status" value="1"/>
</dbReference>
<keyword evidence="3" id="KW-0575">Peroxidase</keyword>
<dbReference type="Gene3D" id="1.10.606.20">
    <property type="match status" value="1"/>
</dbReference>